<feature type="transmembrane region" description="Helical" evidence="5">
    <location>
        <begin position="233"/>
        <end position="255"/>
    </location>
</feature>
<dbReference type="AlphaFoldDB" id="A0AA39INP4"/>
<evidence type="ECO:0000256" key="4">
    <source>
        <dbReference type="ARBA" id="ARBA00023136"/>
    </source>
</evidence>
<organism evidence="7 8">
    <name type="scientific">Steinernema hermaphroditum</name>
    <dbReference type="NCBI Taxonomy" id="289476"/>
    <lineage>
        <taxon>Eukaryota</taxon>
        <taxon>Metazoa</taxon>
        <taxon>Ecdysozoa</taxon>
        <taxon>Nematoda</taxon>
        <taxon>Chromadorea</taxon>
        <taxon>Rhabditida</taxon>
        <taxon>Tylenchina</taxon>
        <taxon>Panagrolaimomorpha</taxon>
        <taxon>Strongyloidoidea</taxon>
        <taxon>Steinernematidae</taxon>
        <taxon>Steinernema</taxon>
    </lineage>
</organism>
<dbReference type="EMBL" id="JAUCMV010000001">
    <property type="protein sequence ID" value="KAK0427020.1"/>
    <property type="molecule type" value="Genomic_DNA"/>
</dbReference>
<proteinExistence type="inferred from homology"/>
<evidence type="ECO:0000256" key="1">
    <source>
        <dbReference type="ARBA" id="ARBA00004141"/>
    </source>
</evidence>
<evidence type="ECO:0000256" key="3">
    <source>
        <dbReference type="ARBA" id="ARBA00022989"/>
    </source>
</evidence>
<dbReference type="GO" id="GO:2001234">
    <property type="term" value="P:negative regulation of apoptotic signaling pathway"/>
    <property type="evidence" value="ECO:0007669"/>
    <property type="project" value="TreeGrafter"/>
</dbReference>
<feature type="compositionally biased region" description="Basic and acidic residues" evidence="6">
    <location>
        <begin position="1"/>
        <end position="14"/>
    </location>
</feature>
<evidence type="ECO:0000313" key="7">
    <source>
        <dbReference type="EMBL" id="KAK0427020.1"/>
    </source>
</evidence>
<comment type="subcellular location">
    <subcellularLocation>
        <location evidence="1">Membrane</location>
        <topology evidence="1">Multi-pass membrane protein</topology>
    </subcellularLocation>
</comment>
<keyword evidence="2 5" id="KW-0812">Transmembrane</keyword>
<dbReference type="GO" id="GO:0005794">
    <property type="term" value="C:Golgi apparatus"/>
    <property type="evidence" value="ECO:0007669"/>
    <property type="project" value="TreeGrafter"/>
</dbReference>
<comment type="similarity">
    <text evidence="5">Belongs to the BI1 family.</text>
</comment>
<dbReference type="Proteomes" id="UP001175271">
    <property type="component" value="Unassembled WGS sequence"/>
</dbReference>
<keyword evidence="8" id="KW-1185">Reference proteome</keyword>
<dbReference type="GO" id="GO:0005783">
    <property type="term" value="C:endoplasmic reticulum"/>
    <property type="evidence" value="ECO:0007669"/>
    <property type="project" value="TreeGrafter"/>
</dbReference>
<dbReference type="InterPro" id="IPR006214">
    <property type="entry name" value="Bax_inhibitor_1-related"/>
</dbReference>
<accession>A0AA39INP4</accession>
<feature type="transmembrane region" description="Helical" evidence="5">
    <location>
        <begin position="172"/>
        <end position="193"/>
    </location>
</feature>
<name>A0AA39INP4_9BILA</name>
<keyword evidence="3 5" id="KW-1133">Transmembrane helix</keyword>
<feature type="transmembrane region" description="Helical" evidence="5">
    <location>
        <begin position="117"/>
        <end position="137"/>
    </location>
</feature>
<gene>
    <name evidence="7" type="ORF">QR680_010021</name>
</gene>
<evidence type="ECO:0000313" key="8">
    <source>
        <dbReference type="Proteomes" id="UP001175271"/>
    </source>
</evidence>
<dbReference type="PANTHER" id="PTHR23291">
    <property type="entry name" value="BAX INHIBITOR-RELATED"/>
    <property type="match status" value="1"/>
</dbReference>
<feature type="compositionally biased region" description="Polar residues" evidence="6">
    <location>
        <begin position="25"/>
        <end position="34"/>
    </location>
</feature>
<protein>
    <submittedName>
        <fullName evidence="7">Uncharacterized protein</fullName>
    </submittedName>
</protein>
<sequence length="300" mass="33555">MPAAHKMNEKKEIAENSDGDDTSGGVATQKSKLNSPPVAIPVTPEADDHPLAGGLLPFQTLKGRQKFVSKVFTVVLIMLSICAFGAFFPHFFPGHWSKTKSGWVERPHPVKAFFQDWWWLSIFPSVVFFITHCLMVCIDSFRRQFPKNIITLTILAISAALMLPFASAYHNFIGVAIAVAATALLCLAIIIYAKFTSFDFTTKGFYILCFACGVTLFTIVVSLFLFMVPHVNYTLGLFLHLLISLLSVVMFSLYLAYDVQLVLGGRRFQIREDEWILGAVKIFTDIFGLFFSMLGLTQRV</sequence>
<dbReference type="GO" id="GO:0016020">
    <property type="term" value="C:membrane"/>
    <property type="evidence" value="ECO:0007669"/>
    <property type="project" value="UniProtKB-SubCell"/>
</dbReference>
<keyword evidence="4 5" id="KW-0472">Membrane</keyword>
<reference evidence="7" key="1">
    <citation type="submission" date="2023-06" db="EMBL/GenBank/DDBJ databases">
        <title>Genomic analysis of the entomopathogenic nematode Steinernema hermaphroditum.</title>
        <authorList>
            <person name="Schwarz E.M."/>
            <person name="Heppert J.K."/>
            <person name="Baniya A."/>
            <person name="Schwartz H.T."/>
            <person name="Tan C.-H."/>
            <person name="Antoshechkin I."/>
            <person name="Sternberg P.W."/>
            <person name="Goodrich-Blair H."/>
            <person name="Dillman A.R."/>
        </authorList>
    </citation>
    <scope>NUCLEOTIDE SEQUENCE</scope>
    <source>
        <strain evidence="7">PS9179</strain>
        <tissue evidence="7">Whole animal</tissue>
    </source>
</reference>
<feature type="transmembrane region" description="Helical" evidence="5">
    <location>
        <begin position="205"/>
        <end position="227"/>
    </location>
</feature>
<evidence type="ECO:0000256" key="2">
    <source>
        <dbReference type="ARBA" id="ARBA00022692"/>
    </source>
</evidence>
<feature type="transmembrane region" description="Helical" evidence="5">
    <location>
        <begin position="275"/>
        <end position="296"/>
    </location>
</feature>
<evidence type="ECO:0000256" key="6">
    <source>
        <dbReference type="SAM" id="MobiDB-lite"/>
    </source>
</evidence>
<feature type="region of interest" description="Disordered" evidence="6">
    <location>
        <begin position="1"/>
        <end position="46"/>
    </location>
</feature>
<evidence type="ECO:0000256" key="5">
    <source>
        <dbReference type="RuleBase" id="RU004379"/>
    </source>
</evidence>
<feature type="transmembrane region" description="Helical" evidence="5">
    <location>
        <begin position="149"/>
        <end position="166"/>
    </location>
</feature>
<feature type="transmembrane region" description="Helical" evidence="5">
    <location>
        <begin position="71"/>
        <end position="92"/>
    </location>
</feature>
<comment type="caution">
    <text evidence="7">The sequence shown here is derived from an EMBL/GenBank/DDBJ whole genome shotgun (WGS) entry which is preliminary data.</text>
</comment>
<dbReference type="Pfam" id="PF01027">
    <property type="entry name" value="Bax1-I"/>
    <property type="match status" value="1"/>
</dbReference>
<dbReference type="PANTHER" id="PTHR23291:SF127">
    <property type="entry name" value="PROTEIN LIFEGUARD 1-LIKE"/>
    <property type="match status" value="1"/>
</dbReference>